<dbReference type="AlphaFoldDB" id="A0A0M4LJG6"/>
<dbReference type="EMBL" id="CP010411">
    <property type="protein sequence ID" value="ALE10200.1"/>
    <property type="molecule type" value="Genomic_DNA"/>
</dbReference>
<reference evidence="1 2" key="1">
    <citation type="submission" date="2014-12" db="EMBL/GenBank/DDBJ databases">
        <title>Complete genome sequence of Bifidobacterium longum subsp. infantis BT1.</title>
        <authorList>
            <person name="Kim J.F."/>
            <person name="Kwak M.-J."/>
        </authorList>
    </citation>
    <scope>NUCLEOTIDE SEQUENCE [LARGE SCALE GENOMIC DNA]</scope>
    <source>
        <strain evidence="1 2">BT1</strain>
    </source>
</reference>
<dbReference type="PATRIC" id="fig|1682.24.peg.2151"/>
<gene>
    <name evidence="1" type="ORF">RY67_2205</name>
</gene>
<organism evidence="1 2">
    <name type="scientific">Bifidobacterium longum subsp. infantis</name>
    <dbReference type="NCBI Taxonomy" id="1682"/>
    <lineage>
        <taxon>Bacteria</taxon>
        <taxon>Bacillati</taxon>
        <taxon>Actinomycetota</taxon>
        <taxon>Actinomycetes</taxon>
        <taxon>Bifidobacteriales</taxon>
        <taxon>Bifidobacteriaceae</taxon>
        <taxon>Bifidobacterium</taxon>
    </lineage>
</organism>
<evidence type="ECO:0000313" key="2">
    <source>
        <dbReference type="Proteomes" id="UP000067206"/>
    </source>
</evidence>
<protein>
    <submittedName>
        <fullName evidence="1">Uncharacterized protein</fullName>
    </submittedName>
</protein>
<accession>A0A0M4LJG6</accession>
<proteinExistence type="predicted"/>
<evidence type="ECO:0000313" key="1">
    <source>
        <dbReference type="EMBL" id="ALE10200.1"/>
    </source>
</evidence>
<dbReference type="Proteomes" id="UP000067206">
    <property type="component" value="Chromosome"/>
</dbReference>
<name>A0A0M4LJG6_BIFLI</name>
<sequence>MLGREDFSLPPACRVRVVGEVLVMKLRRLGRATQAERYRACL</sequence>